<keyword evidence="3" id="KW-1185">Reference proteome</keyword>
<dbReference type="AntiFam" id="ANF00010">
    <property type="entry name" value="tRNA translation"/>
</dbReference>
<evidence type="ECO:0000256" key="1">
    <source>
        <dbReference type="SAM" id="Phobius"/>
    </source>
</evidence>
<proteinExistence type="predicted"/>
<accession>A0A563VWT6</accession>
<keyword evidence="1" id="KW-1133">Transmembrane helix</keyword>
<protein>
    <submittedName>
        <fullName evidence="2">Uncharacterized protein</fullName>
    </submittedName>
</protein>
<dbReference type="Proteomes" id="UP000320055">
    <property type="component" value="Unassembled WGS sequence"/>
</dbReference>
<keyword evidence="1" id="KW-0812">Transmembrane</keyword>
<sequence>MSISILFATIYNCAGVAQLVELLICNQPVAGSSPVTSLCIYVLIIAGFQSLRLQQTYCKSITHT</sequence>
<feature type="transmembrane region" description="Helical" evidence="1">
    <location>
        <begin position="29"/>
        <end position="51"/>
    </location>
</feature>
<gene>
    <name evidence="2" type="ORF">H1P_3810001</name>
</gene>
<name>A0A563VWT6_9CYAN</name>
<dbReference type="AlphaFoldDB" id="A0A563VWT6"/>
<evidence type="ECO:0000313" key="3">
    <source>
        <dbReference type="Proteomes" id="UP000320055"/>
    </source>
</evidence>
<evidence type="ECO:0000313" key="2">
    <source>
        <dbReference type="EMBL" id="VEP15886.1"/>
    </source>
</evidence>
<reference evidence="2 3" key="1">
    <citation type="submission" date="2019-01" db="EMBL/GenBank/DDBJ databases">
        <authorList>
            <person name="Brito A."/>
        </authorList>
    </citation>
    <scope>NUCLEOTIDE SEQUENCE [LARGE SCALE GENOMIC DNA]</scope>
    <source>
        <strain evidence="2">1</strain>
    </source>
</reference>
<organism evidence="2 3">
    <name type="scientific">Hyella patelloides LEGE 07179</name>
    <dbReference type="NCBI Taxonomy" id="945734"/>
    <lineage>
        <taxon>Bacteria</taxon>
        <taxon>Bacillati</taxon>
        <taxon>Cyanobacteriota</taxon>
        <taxon>Cyanophyceae</taxon>
        <taxon>Pleurocapsales</taxon>
        <taxon>Hyellaceae</taxon>
        <taxon>Hyella</taxon>
    </lineage>
</organism>
<dbReference type="EMBL" id="CAACVJ010000314">
    <property type="protein sequence ID" value="VEP15886.1"/>
    <property type="molecule type" value="Genomic_DNA"/>
</dbReference>
<keyword evidence="1" id="KW-0472">Membrane</keyword>